<dbReference type="RefSeq" id="WP_205373784.1">
    <property type="nucleotide sequence ID" value="NZ_JAFEJA010000001.1"/>
</dbReference>
<evidence type="ECO:0000313" key="2">
    <source>
        <dbReference type="Proteomes" id="UP000664109"/>
    </source>
</evidence>
<evidence type="ECO:0000313" key="1">
    <source>
        <dbReference type="EMBL" id="MBM9619676.1"/>
    </source>
</evidence>
<dbReference type="EMBL" id="JAFEJA010000001">
    <property type="protein sequence ID" value="MBM9619676.1"/>
    <property type="molecule type" value="Genomic_DNA"/>
</dbReference>
<dbReference type="Pfam" id="PF05787">
    <property type="entry name" value="PhoX"/>
    <property type="match status" value="1"/>
</dbReference>
<dbReference type="Proteomes" id="UP000664109">
    <property type="component" value="Unassembled WGS sequence"/>
</dbReference>
<keyword evidence="2" id="KW-1185">Reference proteome</keyword>
<accession>A0ABS2UQ60</accession>
<sequence>MSSPAELARYLASPAISFLTGGVVDGDLTRNTRTALSGPLREDASRLLSGAPPAGLLGSGPLASTPWGTLLCADGTSGAHFGTADARWRANEAHRRYGVGAGGADDWSRLDQRFEIARNEQSPHHFGWVLESPASQGTWAGQPTKRTALGRMRHSGLAATASRGHAVVYAGDGEHGEYLYKFVGSRRTEGALDHGVLHVARLHPDGSGEWLPLVHGQGPLTPRHGWKNQADVLLRTRLAADGVGATPLPTPGRIAASGTSGEVLCALGRLSEAGGCEAAGGGARSRATSVPLLPLAGNVLRLREEGRDPAATDFRWSDEELSGRGLRKVSARAGTRASGVVRDLHYGPGGELWAVVADDGSSDDALLVVDTADGPARCVVKAEQGVLFTAAAVATDGRQSFIAVRTVGTDRRSVVLSVRGRRSA</sequence>
<proteinExistence type="predicted"/>
<gene>
    <name evidence="1" type="ORF">JE024_13220</name>
</gene>
<dbReference type="InterPro" id="IPR008557">
    <property type="entry name" value="PhoX"/>
</dbReference>
<name>A0ABS2UQ60_9ACTN</name>
<organism evidence="1 2">
    <name type="scientific">Streptomyces zhihengii</name>
    <dbReference type="NCBI Taxonomy" id="1818004"/>
    <lineage>
        <taxon>Bacteria</taxon>
        <taxon>Bacillati</taxon>
        <taxon>Actinomycetota</taxon>
        <taxon>Actinomycetes</taxon>
        <taxon>Kitasatosporales</taxon>
        <taxon>Streptomycetaceae</taxon>
        <taxon>Streptomyces</taxon>
    </lineage>
</organism>
<dbReference type="PANTHER" id="PTHR35399:SF2">
    <property type="entry name" value="DUF839 DOMAIN-CONTAINING PROTEIN"/>
    <property type="match status" value="1"/>
</dbReference>
<reference evidence="1 2" key="1">
    <citation type="journal article" date="2016" name="Arch. Microbiol.">
        <title>Streptomyces zhihengii sp. nov., isolated from rhizospheric soil of Psammosilene tunicoides.</title>
        <authorList>
            <person name="Huang M.J."/>
            <person name="Fei J.J."/>
            <person name="Salam N."/>
            <person name="Kim C.J."/>
            <person name="Hozzein W.N."/>
            <person name="Xiao M."/>
            <person name="Huang H.Q."/>
            <person name="Li W.J."/>
        </authorList>
    </citation>
    <scope>NUCLEOTIDE SEQUENCE [LARGE SCALE GENOMIC DNA]</scope>
    <source>
        <strain evidence="1 2">YIM T102</strain>
    </source>
</reference>
<comment type="caution">
    <text evidence="1">The sequence shown here is derived from an EMBL/GenBank/DDBJ whole genome shotgun (WGS) entry which is preliminary data.</text>
</comment>
<protein>
    <submittedName>
        <fullName evidence="1">DUF839 domain-containing protein</fullName>
    </submittedName>
</protein>
<dbReference type="PANTHER" id="PTHR35399">
    <property type="entry name" value="SLR8030 PROTEIN"/>
    <property type="match status" value="1"/>
</dbReference>